<keyword evidence="1" id="KW-1185">Reference proteome</keyword>
<accession>A0A915CT30</accession>
<name>A0A915CT30_9BILA</name>
<reference evidence="2" key="1">
    <citation type="submission" date="2022-11" db="UniProtKB">
        <authorList>
            <consortium name="WormBaseParasite"/>
        </authorList>
    </citation>
    <scope>IDENTIFICATION</scope>
</reference>
<proteinExistence type="predicted"/>
<dbReference type="AlphaFoldDB" id="A0A915CT30"/>
<dbReference type="WBParaSite" id="jg12314">
    <property type="protein sequence ID" value="jg12314"/>
    <property type="gene ID" value="jg12314"/>
</dbReference>
<evidence type="ECO:0000313" key="2">
    <source>
        <dbReference type="WBParaSite" id="jg12314"/>
    </source>
</evidence>
<organism evidence="1 2">
    <name type="scientific">Ditylenchus dipsaci</name>
    <dbReference type="NCBI Taxonomy" id="166011"/>
    <lineage>
        <taxon>Eukaryota</taxon>
        <taxon>Metazoa</taxon>
        <taxon>Ecdysozoa</taxon>
        <taxon>Nematoda</taxon>
        <taxon>Chromadorea</taxon>
        <taxon>Rhabditida</taxon>
        <taxon>Tylenchina</taxon>
        <taxon>Tylenchomorpha</taxon>
        <taxon>Sphaerularioidea</taxon>
        <taxon>Anguinidae</taxon>
        <taxon>Anguininae</taxon>
        <taxon>Ditylenchus</taxon>
    </lineage>
</organism>
<sequence>MFDWWTGAELAGRKVVLVEASSSTKKCSLSLFPSICTHLLVVVVGGKKEEGILSYSYSLLPSTFFLFSQKSIDKTTTTTTTLYIAANESGLQCWF</sequence>
<dbReference type="Proteomes" id="UP000887574">
    <property type="component" value="Unplaced"/>
</dbReference>
<evidence type="ECO:0000313" key="1">
    <source>
        <dbReference type="Proteomes" id="UP000887574"/>
    </source>
</evidence>
<protein>
    <submittedName>
        <fullName evidence="2">Uncharacterized protein</fullName>
    </submittedName>
</protein>